<proteinExistence type="predicted"/>
<comment type="caution">
    <text evidence="1">The sequence shown here is derived from an EMBL/GenBank/DDBJ whole genome shotgun (WGS) entry which is preliminary data.</text>
</comment>
<evidence type="ECO:0000313" key="1">
    <source>
        <dbReference type="EMBL" id="KNZ48599.1"/>
    </source>
</evidence>
<feature type="non-terminal residue" evidence="1">
    <location>
        <position position="1"/>
    </location>
</feature>
<protein>
    <submittedName>
        <fullName evidence="1">Uncharacterized protein</fullName>
    </submittedName>
</protein>
<dbReference type="AlphaFoldDB" id="A0A0L6UJ78"/>
<accession>A0A0L6UJ78</accession>
<dbReference type="VEuPathDB" id="FungiDB:VP01_5546g2"/>
<dbReference type="Proteomes" id="UP000037035">
    <property type="component" value="Unassembled WGS sequence"/>
</dbReference>
<dbReference type="EMBL" id="LAVV01010770">
    <property type="protein sequence ID" value="KNZ48599.1"/>
    <property type="molecule type" value="Genomic_DNA"/>
</dbReference>
<gene>
    <name evidence="1" type="ORF">VP01_5546g2</name>
</gene>
<name>A0A0L6UJ78_9BASI</name>
<evidence type="ECO:0000313" key="2">
    <source>
        <dbReference type="Proteomes" id="UP000037035"/>
    </source>
</evidence>
<sequence length="358" mass="40517">LPPRSLNRPELSALLMVPQKKEIDDEFFLGEVANTTPADRPTRDVPLETLAEGSQLQQKIAKDCAQDRQTGQTLSNIVTQAAEDKPHHREKTLQSLQTFTKAMMGLGSSAKPEELPTSVTTEELAVWESWRERRKTALKKRLDEETAKNPNANKQEIKLIRKSALDKLKSFLCMEYGHGGHYHEPLAAMSQARECGSYGICSPWYKDLVCEWIMNQGVTRKKAQLTPPELAQQRKYAQYVRNTKRKIANLWAETLIQLLPEQKILGHLLRDPDAVLDFEEENQNTAPQRISARWRSVYMENNIRCIDVPAKQRAKGPQKKISVAGLLDCSSFRAPTFNKAAQQLVPNCFPRDASVASI</sequence>
<reference evidence="1 2" key="1">
    <citation type="submission" date="2015-08" db="EMBL/GenBank/DDBJ databases">
        <title>Next Generation Sequencing and Analysis of the Genome of Puccinia sorghi L Schw, the Causal Agent of Maize Common Rust.</title>
        <authorList>
            <person name="Rochi L."/>
            <person name="Burguener G."/>
            <person name="Darino M."/>
            <person name="Turjanski A."/>
            <person name="Kreff E."/>
            <person name="Dieguez M.J."/>
            <person name="Sacco F."/>
        </authorList>
    </citation>
    <scope>NUCLEOTIDE SEQUENCE [LARGE SCALE GENOMIC DNA]</scope>
    <source>
        <strain evidence="1 2">RO10H11247</strain>
    </source>
</reference>
<keyword evidence="2" id="KW-1185">Reference proteome</keyword>
<organism evidence="1 2">
    <name type="scientific">Puccinia sorghi</name>
    <dbReference type="NCBI Taxonomy" id="27349"/>
    <lineage>
        <taxon>Eukaryota</taxon>
        <taxon>Fungi</taxon>
        <taxon>Dikarya</taxon>
        <taxon>Basidiomycota</taxon>
        <taxon>Pucciniomycotina</taxon>
        <taxon>Pucciniomycetes</taxon>
        <taxon>Pucciniales</taxon>
        <taxon>Pucciniaceae</taxon>
        <taxon>Puccinia</taxon>
    </lineage>
</organism>